<gene>
    <name evidence="1" type="ORF">A7P90_06480</name>
</gene>
<accession>A0A1A9RJL6</accession>
<dbReference type="AlphaFoldDB" id="A0A1A9RJL6"/>
<dbReference type="EMBL" id="LXSG01000033">
    <property type="protein sequence ID" value="OAM18569.1"/>
    <property type="molecule type" value="Genomic_DNA"/>
</dbReference>
<name>A0A1A9RJL6_EIKCO</name>
<reference evidence="2" key="1">
    <citation type="submission" date="2016-05" db="EMBL/GenBank/DDBJ databases">
        <title>Draft genome of Corynebacterium afermentans subsp. afermentans LCDC 88199T.</title>
        <authorList>
            <person name="Bernier A.-M."/>
            <person name="Bernard K."/>
        </authorList>
    </citation>
    <scope>NUCLEOTIDE SEQUENCE [LARGE SCALE GENOMIC DNA]</scope>
    <source>
        <strain evidence="2">NML04-0072</strain>
    </source>
</reference>
<comment type="caution">
    <text evidence="1">The sequence shown here is derived from an EMBL/GenBank/DDBJ whole genome shotgun (WGS) entry which is preliminary data.</text>
</comment>
<dbReference type="STRING" id="539.A7P85_01665"/>
<proteinExistence type="predicted"/>
<protein>
    <submittedName>
        <fullName evidence="1">Uncharacterized protein</fullName>
    </submittedName>
</protein>
<dbReference type="RefSeq" id="WP_064087753.1">
    <property type="nucleotide sequence ID" value="NZ_JAWFMW010000236.1"/>
</dbReference>
<evidence type="ECO:0000313" key="1">
    <source>
        <dbReference type="EMBL" id="OAM18569.1"/>
    </source>
</evidence>
<evidence type="ECO:0000313" key="2">
    <source>
        <dbReference type="Proteomes" id="UP000077589"/>
    </source>
</evidence>
<sequence>MKLRTLALLTAALLPALAQATPAQASKQQCLGYLKDGFQIVIHVSACEPATAQDERYKNAFNAAQQQFEQANCERLLNEAEVRTFLDSQTAGKSQQQYCASIKTPVQRSLQRYNSGRR</sequence>
<organism evidence="1 2">
    <name type="scientific">Eikenella corrodens</name>
    <dbReference type="NCBI Taxonomy" id="539"/>
    <lineage>
        <taxon>Bacteria</taxon>
        <taxon>Pseudomonadati</taxon>
        <taxon>Pseudomonadota</taxon>
        <taxon>Betaproteobacteria</taxon>
        <taxon>Neisseriales</taxon>
        <taxon>Neisseriaceae</taxon>
        <taxon>Eikenella</taxon>
    </lineage>
</organism>
<dbReference type="Proteomes" id="UP000077589">
    <property type="component" value="Unassembled WGS sequence"/>
</dbReference>
<dbReference type="OrthoDB" id="8612444at2"/>